<dbReference type="InterPro" id="IPR017850">
    <property type="entry name" value="Alkaline_phosphatase_core_sf"/>
</dbReference>
<feature type="chain" id="PRO_5037398237" evidence="2">
    <location>
        <begin position="24"/>
        <end position="419"/>
    </location>
</feature>
<dbReference type="InterPro" id="IPR007312">
    <property type="entry name" value="Phosphoesterase"/>
</dbReference>
<dbReference type="PANTHER" id="PTHR31956">
    <property type="entry name" value="NON-SPECIFIC PHOSPHOLIPASE C4-RELATED"/>
    <property type="match status" value="1"/>
</dbReference>
<dbReference type="PROSITE" id="PS51257">
    <property type="entry name" value="PROKAR_LIPOPROTEIN"/>
    <property type="match status" value="1"/>
</dbReference>
<dbReference type="RefSeq" id="WP_168148406.1">
    <property type="nucleotide sequence ID" value="NZ_JAAVXB010000006.1"/>
</dbReference>
<accession>A0A969W9Z1</accession>
<reference evidence="3" key="1">
    <citation type="submission" date="2020-03" db="EMBL/GenBank/DDBJ databases">
        <title>Solimonas marina sp. nov., isolated from deep seawater of the Pacific Ocean.</title>
        <authorList>
            <person name="Liu X."/>
            <person name="Lai Q."/>
            <person name="Sun F."/>
            <person name="Gai Y."/>
            <person name="Li G."/>
            <person name="Shao Z."/>
        </authorList>
    </citation>
    <scope>NUCLEOTIDE SEQUENCE</scope>
    <source>
        <strain evidence="3">C16B3</strain>
    </source>
</reference>
<evidence type="ECO:0000313" key="3">
    <source>
        <dbReference type="EMBL" id="NKF23082.1"/>
    </source>
</evidence>
<protein>
    <submittedName>
        <fullName evidence="3">Phosphoesterase</fullName>
    </submittedName>
</protein>
<evidence type="ECO:0000313" key="4">
    <source>
        <dbReference type="Proteomes" id="UP000653472"/>
    </source>
</evidence>
<name>A0A969W9Z1_9GAMM</name>
<sequence length="419" mass="44606">MIRNLKTAALAALSLSLGVSLFAACSNNHHATTQQDIKHVFVIVLENKNYQDTWETSTQDPYLRNTLRPQGALLTQYFGTGHVSLDNYIAMISGQASSKSTESDCTTYSDFTMSGTTEDGQAIGDGCVYPASIKTLPDQMTAAGLSWKGYMQDMGNDPTRESATCGHPEIGSADLTNTPEAASESVPAGDQYATRHDPFVYFHSIIDSPTCDANVVNLDQLDTDLASADTTPNFVFITPNVCNDGHDGDGTGAAGKGCVGGAPGGLSSADAFLQTWVPKIMASDAYKQNGLLIITFDESSYASTDVSTDADTGKTTYTLTFDGASCCNQQIGPNITRPSEETFEASSSLTYVLKTVGVGGDRIGALLLSPYIKADTTSDVPYNHYAMLRSVEDIFGLAHLGYADQADLTPFGSDIFNNF</sequence>
<dbReference type="AlphaFoldDB" id="A0A969W9Z1"/>
<dbReference type="PANTHER" id="PTHR31956:SF8">
    <property type="entry name" value="ACID PHOSPHATASE PHOA (AFU_ORTHOLOGUE AFUA_1G03570)"/>
    <property type="match status" value="1"/>
</dbReference>
<dbReference type="GO" id="GO:0016788">
    <property type="term" value="F:hydrolase activity, acting on ester bonds"/>
    <property type="evidence" value="ECO:0007669"/>
    <property type="project" value="InterPro"/>
</dbReference>
<comment type="caution">
    <text evidence="3">The sequence shown here is derived from an EMBL/GenBank/DDBJ whole genome shotgun (WGS) entry which is preliminary data.</text>
</comment>
<keyword evidence="1" id="KW-0378">Hydrolase</keyword>
<keyword evidence="4" id="KW-1185">Reference proteome</keyword>
<feature type="signal peptide" evidence="2">
    <location>
        <begin position="1"/>
        <end position="23"/>
    </location>
</feature>
<gene>
    <name evidence="3" type="ORF">G7Y82_12215</name>
</gene>
<dbReference type="Proteomes" id="UP000653472">
    <property type="component" value="Unassembled WGS sequence"/>
</dbReference>
<evidence type="ECO:0000256" key="1">
    <source>
        <dbReference type="ARBA" id="ARBA00022801"/>
    </source>
</evidence>
<dbReference type="EMBL" id="JAAVXB010000006">
    <property type="protein sequence ID" value="NKF23082.1"/>
    <property type="molecule type" value="Genomic_DNA"/>
</dbReference>
<dbReference type="Gene3D" id="3.40.720.10">
    <property type="entry name" value="Alkaline Phosphatase, subunit A"/>
    <property type="match status" value="1"/>
</dbReference>
<dbReference type="GO" id="GO:0009395">
    <property type="term" value="P:phospholipid catabolic process"/>
    <property type="evidence" value="ECO:0007669"/>
    <property type="project" value="TreeGrafter"/>
</dbReference>
<evidence type="ECO:0000256" key="2">
    <source>
        <dbReference type="SAM" id="SignalP"/>
    </source>
</evidence>
<keyword evidence="2" id="KW-0732">Signal</keyword>
<organism evidence="3 4">
    <name type="scientific">Solimonas marina</name>
    <dbReference type="NCBI Taxonomy" id="2714601"/>
    <lineage>
        <taxon>Bacteria</taxon>
        <taxon>Pseudomonadati</taxon>
        <taxon>Pseudomonadota</taxon>
        <taxon>Gammaproteobacteria</taxon>
        <taxon>Nevskiales</taxon>
        <taxon>Nevskiaceae</taxon>
        <taxon>Solimonas</taxon>
    </lineage>
</organism>
<dbReference type="Pfam" id="PF04185">
    <property type="entry name" value="Phosphoesterase"/>
    <property type="match status" value="1"/>
</dbReference>
<proteinExistence type="predicted"/>